<dbReference type="Proteomes" id="UP000541058">
    <property type="component" value="Unassembled WGS sequence"/>
</dbReference>
<evidence type="ECO:0000256" key="1">
    <source>
        <dbReference type="ARBA" id="ARBA00010923"/>
    </source>
</evidence>
<dbReference type="Gene3D" id="3.90.220.20">
    <property type="entry name" value="DNA methylase specificity domains"/>
    <property type="match status" value="1"/>
</dbReference>
<dbReference type="InterPro" id="IPR000055">
    <property type="entry name" value="Restrct_endonuc_typeI_TRD"/>
</dbReference>
<dbReference type="GO" id="GO:0009307">
    <property type="term" value="P:DNA restriction-modification system"/>
    <property type="evidence" value="ECO:0007669"/>
    <property type="project" value="UniProtKB-KW"/>
</dbReference>
<dbReference type="AlphaFoldDB" id="A0A7X8C502"/>
<keyword evidence="3" id="KW-0238">DNA-binding</keyword>
<dbReference type="SUPFAM" id="SSF116734">
    <property type="entry name" value="DNA methylase specificity domain"/>
    <property type="match status" value="1"/>
</dbReference>
<feature type="domain" description="Type I restriction modification DNA specificity" evidence="4">
    <location>
        <begin position="13"/>
        <end position="61"/>
    </location>
</feature>
<dbReference type="EMBL" id="JAAYSM010000343">
    <property type="protein sequence ID" value="NLJ19128.1"/>
    <property type="molecule type" value="Genomic_DNA"/>
</dbReference>
<protein>
    <submittedName>
        <fullName evidence="5">Restriction endonuclease subunit S</fullName>
    </submittedName>
</protein>
<sequence>AESDRYGWFISDSSIRASLDLPRFYEITIPLPNLEQQKSIVEIYNSYIIRKEIAVLLKNKIKSICPVLIKGSVEEAKEYEKV</sequence>
<evidence type="ECO:0000256" key="2">
    <source>
        <dbReference type="ARBA" id="ARBA00022747"/>
    </source>
</evidence>
<keyword evidence="5" id="KW-0378">Hydrolase</keyword>
<organism evidence="5 6">
    <name type="scientific">Globicatella sulfidifaciens</name>
    <dbReference type="NCBI Taxonomy" id="136093"/>
    <lineage>
        <taxon>Bacteria</taxon>
        <taxon>Bacillati</taxon>
        <taxon>Bacillota</taxon>
        <taxon>Bacilli</taxon>
        <taxon>Lactobacillales</taxon>
        <taxon>Aerococcaceae</taxon>
        <taxon>Globicatella</taxon>
    </lineage>
</organism>
<dbReference type="InterPro" id="IPR044946">
    <property type="entry name" value="Restrct_endonuc_typeI_TRD_sf"/>
</dbReference>
<feature type="non-terminal residue" evidence="5">
    <location>
        <position position="1"/>
    </location>
</feature>
<accession>A0A7X8C502</accession>
<dbReference type="GO" id="GO:0003677">
    <property type="term" value="F:DNA binding"/>
    <property type="evidence" value="ECO:0007669"/>
    <property type="project" value="UniProtKB-KW"/>
</dbReference>
<dbReference type="RefSeq" id="WP_276649449.1">
    <property type="nucleotide sequence ID" value="NZ_JAAYSM010000343.1"/>
</dbReference>
<evidence type="ECO:0000256" key="3">
    <source>
        <dbReference type="ARBA" id="ARBA00023125"/>
    </source>
</evidence>
<evidence type="ECO:0000259" key="4">
    <source>
        <dbReference type="Pfam" id="PF01420"/>
    </source>
</evidence>
<evidence type="ECO:0000313" key="6">
    <source>
        <dbReference type="Proteomes" id="UP000541058"/>
    </source>
</evidence>
<comment type="similarity">
    <text evidence="1">Belongs to the type-I restriction system S methylase family.</text>
</comment>
<keyword evidence="2" id="KW-0680">Restriction system</keyword>
<gene>
    <name evidence="5" type="ORF">GX355_09730</name>
</gene>
<keyword evidence="5" id="KW-0540">Nuclease</keyword>
<dbReference type="Pfam" id="PF01420">
    <property type="entry name" value="Methylase_S"/>
    <property type="match status" value="1"/>
</dbReference>
<comment type="caution">
    <text evidence="5">The sequence shown here is derived from an EMBL/GenBank/DDBJ whole genome shotgun (WGS) entry which is preliminary data.</text>
</comment>
<evidence type="ECO:0000313" key="5">
    <source>
        <dbReference type="EMBL" id="NLJ19128.1"/>
    </source>
</evidence>
<dbReference type="GO" id="GO:0004519">
    <property type="term" value="F:endonuclease activity"/>
    <property type="evidence" value="ECO:0007669"/>
    <property type="project" value="UniProtKB-KW"/>
</dbReference>
<proteinExistence type="inferred from homology"/>
<reference evidence="5 6" key="1">
    <citation type="journal article" date="2020" name="Biotechnol. Biofuels">
        <title>New insights from the biogas microbiome by comprehensive genome-resolved metagenomics of nearly 1600 species originating from multiple anaerobic digesters.</title>
        <authorList>
            <person name="Campanaro S."/>
            <person name="Treu L."/>
            <person name="Rodriguez-R L.M."/>
            <person name="Kovalovszki A."/>
            <person name="Ziels R.M."/>
            <person name="Maus I."/>
            <person name="Zhu X."/>
            <person name="Kougias P.G."/>
            <person name="Basile A."/>
            <person name="Luo G."/>
            <person name="Schluter A."/>
            <person name="Konstantinidis K.T."/>
            <person name="Angelidaki I."/>
        </authorList>
    </citation>
    <scope>NUCLEOTIDE SEQUENCE [LARGE SCALE GENOMIC DNA]</scope>
    <source>
        <strain evidence="5">AS23ysBPME_34</strain>
    </source>
</reference>
<name>A0A7X8C502_9LACT</name>
<keyword evidence="5" id="KW-0255">Endonuclease</keyword>